<keyword evidence="6" id="KW-0862">Zinc</keyword>
<keyword evidence="11" id="KW-1185">Reference proteome</keyword>
<evidence type="ECO:0000256" key="4">
    <source>
        <dbReference type="ARBA" id="ARBA00022729"/>
    </source>
</evidence>
<keyword evidence="4" id="KW-0732">Signal</keyword>
<dbReference type="GO" id="GO:0008237">
    <property type="term" value="F:metallopeptidase activity"/>
    <property type="evidence" value="ECO:0007669"/>
    <property type="project" value="UniProtKB-KW"/>
</dbReference>
<dbReference type="GO" id="GO:0046872">
    <property type="term" value="F:metal ion binding"/>
    <property type="evidence" value="ECO:0007669"/>
    <property type="project" value="UniProtKB-KW"/>
</dbReference>
<comment type="caution">
    <text evidence="10">The sequence shown here is derived from an EMBL/GenBank/DDBJ whole genome shotgun (WGS) entry which is preliminary data.</text>
</comment>
<gene>
    <name evidence="10" type="ORF">BTO14_10125</name>
</gene>
<evidence type="ECO:0000256" key="7">
    <source>
        <dbReference type="ARBA" id="ARBA00023049"/>
    </source>
</evidence>
<dbReference type="InterPro" id="IPR008754">
    <property type="entry name" value="Peptidase_M43"/>
</dbReference>
<evidence type="ECO:0000313" key="11">
    <source>
        <dbReference type="Proteomes" id="UP000247345"/>
    </source>
</evidence>
<dbReference type="InterPro" id="IPR024079">
    <property type="entry name" value="MetalloPept_cat_dom_sf"/>
</dbReference>
<evidence type="ECO:0000256" key="3">
    <source>
        <dbReference type="ARBA" id="ARBA00022723"/>
    </source>
</evidence>
<dbReference type="Pfam" id="PF05572">
    <property type="entry name" value="Peptidase_M43"/>
    <property type="match status" value="1"/>
</dbReference>
<organism evidence="10 11">
    <name type="scientific">Polaribacter butkevichii</name>
    <dbReference type="NCBI Taxonomy" id="218490"/>
    <lineage>
        <taxon>Bacteria</taxon>
        <taxon>Pseudomonadati</taxon>
        <taxon>Bacteroidota</taxon>
        <taxon>Flavobacteriia</taxon>
        <taxon>Flavobacteriales</taxon>
        <taxon>Flavobacteriaceae</taxon>
    </lineage>
</organism>
<proteinExistence type="inferred from homology"/>
<evidence type="ECO:0000256" key="1">
    <source>
        <dbReference type="ARBA" id="ARBA00008721"/>
    </source>
</evidence>
<comment type="similarity">
    <text evidence="1">Belongs to the peptidase M43B family.</text>
</comment>
<protein>
    <recommendedName>
        <fullName evidence="9">Peptidase M43 pregnancy-associated plasma-A domain-containing protein</fullName>
    </recommendedName>
</protein>
<keyword evidence="2" id="KW-0645">Protease</keyword>
<keyword evidence="8" id="KW-1015">Disulfide bond</keyword>
<dbReference type="Proteomes" id="UP000247345">
    <property type="component" value="Unassembled WGS sequence"/>
</dbReference>
<evidence type="ECO:0000256" key="2">
    <source>
        <dbReference type="ARBA" id="ARBA00022670"/>
    </source>
</evidence>
<evidence type="ECO:0000313" key="10">
    <source>
        <dbReference type="EMBL" id="PQJ73601.1"/>
    </source>
</evidence>
<dbReference type="EMBL" id="MSCK01000001">
    <property type="protein sequence ID" value="PQJ73601.1"/>
    <property type="molecule type" value="Genomic_DNA"/>
</dbReference>
<sequence>MLFSINFTFSQVEPISADDGRTIKIPVVFHVIQEKGKSQDVHEKITDEVLKKEIQDLNINFSAQNNMSALDVRFENLIGNPNFEFYLFNPEHEGYIWRYDLSSNVSSRPIFGRSWKILHIVIGDMLSSSNVLLDNNSINKPNHININYKLVGNGSNTVTHELGHYFGLWHVWGKSNCKKIKFHKRTDFIADTPKQNNCTDVKRTKPCPPKKISKNPNYNNFMDYSSCRCFFTKDQVQTMRNRIIKYKKFFQESK</sequence>
<reference evidence="10 11" key="1">
    <citation type="submission" date="2016-12" db="EMBL/GenBank/DDBJ databases">
        <title>Trade-off between light-utilization and light-protection in marine flavobacteria.</title>
        <authorList>
            <person name="Kumagai Y."/>
            <person name="Yoshizawa S."/>
            <person name="Kogure K."/>
            <person name="Iwasaki W."/>
        </authorList>
    </citation>
    <scope>NUCLEOTIDE SEQUENCE [LARGE SCALE GENOMIC DNA]</scope>
    <source>
        <strain evidence="10 11">KCTC 12100</strain>
    </source>
</reference>
<evidence type="ECO:0000259" key="9">
    <source>
        <dbReference type="Pfam" id="PF05572"/>
    </source>
</evidence>
<dbReference type="PANTHER" id="PTHR47466">
    <property type="match status" value="1"/>
</dbReference>
<keyword evidence="5" id="KW-0378">Hydrolase</keyword>
<dbReference type="PANTHER" id="PTHR47466:SF1">
    <property type="entry name" value="METALLOPROTEASE MEP1 (AFU_ORTHOLOGUE AFUA_1G07730)-RELATED"/>
    <property type="match status" value="1"/>
</dbReference>
<name>A0A2P6CFB4_9FLAO</name>
<dbReference type="SUPFAM" id="SSF55486">
    <property type="entry name" value="Metalloproteases ('zincins'), catalytic domain"/>
    <property type="match status" value="1"/>
</dbReference>
<dbReference type="AlphaFoldDB" id="A0A2P6CFB4"/>
<evidence type="ECO:0000256" key="8">
    <source>
        <dbReference type="ARBA" id="ARBA00023157"/>
    </source>
</evidence>
<dbReference type="GO" id="GO:0006508">
    <property type="term" value="P:proteolysis"/>
    <property type="evidence" value="ECO:0007669"/>
    <property type="project" value="UniProtKB-KW"/>
</dbReference>
<evidence type="ECO:0000256" key="5">
    <source>
        <dbReference type="ARBA" id="ARBA00022801"/>
    </source>
</evidence>
<accession>A0A2P6CFB4</accession>
<evidence type="ECO:0000256" key="6">
    <source>
        <dbReference type="ARBA" id="ARBA00022833"/>
    </source>
</evidence>
<keyword evidence="3" id="KW-0479">Metal-binding</keyword>
<feature type="domain" description="Peptidase M43 pregnancy-associated plasma-A" evidence="9">
    <location>
        <begin position="152"/>
        <end position="242"/>
    </location>
</feature>
<keyword evidence="7" id="KW-0482">Metalloprotease</keyword>
<dbReference type="Gene3D" id="3.40.390.10">
    <property type="entry name" value="Collagenase (Catalytic Domain)"/>
    <property type="match status" value="1"/>
</dbReference>